<accession>A0A9W9C4E1</accession>
<feature type="compositionally biased region" description="Basic and acidic residues" evidence="1">
    <location>
        <begin position="196"/>
        <end position="229"/>
    </location>
</feature>
<dbReference type="AlphaFoldDB" id="A0A9W9C4E1"/>
<gene>
    <name evidence="2" type="ORF">N0V87_001447</name>
</gene>
<evidence type="ECO:0000313" key="3">
    <source>
        <dbReference type="Proteomes" id="UP001140562"/>
    </source>
</evidence>
<feature type="region of interest" description="Disordered" evidence="1">
    <location>
        <begin position="1"/>
        <end position="39"/>
    </location>
</feature>
<reference evidence="2" key="1">
    <citation type="submission" date="2022-10" db="EMBL/GenBank/DDBJ databases">
        <title>Tapping the CABI collections for fungal endophytes: first genome assemblies for Collariella, Neodidymelliopsis, Ascochyta clinopodiicola, Didymella pomorum, Didymosphaeria variabile, Neocosmospora piperis and Neocucurbitaria cava.</title>
        <authorList>
            <person name="Hill R."/>
        </authorList>
    </citation>
    <scope>NUCLEOTIDE SEQUENCE</scope>
    <source>
        <strain evidence="2">IMI 360193</strain>
    </source>
</reference>
<evidence type="ECO:0000313" key="2">
    <source>
        <dbReference type="EMBL" id="KAJ4341784.1"/>
    </source>
</evidence>
<protein>
    <submittedName>
        <fullName evidence="2">Uncharacterized protein</fullName>
    </submittedName>
</protein>
<feature type="region of interest" description="Disordered" evidence="1">
    <location>
        <begin position="196"/>
        <end position="426"/>
    </location>
</feature>
<organism evidence="2 3">
    <name type="scientific">Didymella glomerata</name>
    <dbReference type="NCBI Taxonomy" id="749621"/>
    <lineage>
        <taxon>Eukaryota</taxon>
        <taxon>Fungi</taxon>
        <taxon>Dikarya</taxon>
        <taxon>Ascomycota</taxon>
        <taxon>Pezizomycotina</taxon>
        <taxon>Dothideomycetes</taxon>
        <taxon>Pleosporomycetidae</taxon>
        <taxon>Pleosporales</taxon>
        <taxon>Pleosporineae</taxon>
        <taxon>Didymellaceae</taxon>
        <taxon>Didymella</taxon>
    </lineage>
</organism>
<feature type="compositionally biased region" description="Basic and acidic residues" evidence="1">
    <location>
        <begin position="389"/>
        <end position="417"/>
    </location>
</feature>
<feature type="compositionally biased region" description="Polar residues" evidence="1">
    <location>
        <begin position="355"/>
        <end position="374"/>
    </location>
</feature>
<feature type="compositionally biased region" description="Polar residues" evidence="1">
    <location>
        <begin position="259"/>
        <end position="275"/>
    </location>
</feature>
<comment type="caution">
    <text evidence="2">The sequence shown here is derived from an EMBL/GenBank/DDBJ whole genome shotgun (WGS) entry which is preliminary data.</text>
</comment>
<evidence type="ECO:0000256" key="1">
    <source>
        <dbReference type="SAM" id="MobiDB-lite"/>
    </source>
</evidence>
<dbReference type="EMBL" id="JAPEUV010000009">
    <property type="protein sequence ID" value="KAJ4341784.1"/>
    <property type="molecule type" value="Genomic_DNA"/>
</dbReference>
<sequence length="426" mass="46972">MVLQDIENQAPDSFTEPPSSSDNDPYASTSPSLASGERFDASNMPSPIPIIGPFIGFSSRALRFKAETTLSFAEKKLGRTLHPEEAQALATHIYKLEKSKSYYAATGAAAGIYRWYATRATYQYPFYTPKLESIDHNKFGPIKGPSANLARQSWRFGLYALVAGQMGNIIGQLIAQPIAAYETSVDPKLEEFGREIKAASARDEKGNSERARMIEERRSEFDARRRQEGKGGMTPPYGARGVERRQTPPTTAGDDDDMSPTSGNEPWGSQPQSNWGDFASEEQPKPQPERASVDVRSRRQPPRPSTQPAPQTNASPFDDDASPTGGLFHSETTASPASRPGESSWDRLRRGAGASQGSQQDRIQRFASSRQSGSGAEGSTVGDDFTFVEGKEARDVERERAQREFDERLERERRGGDFNEGGSRKW</sequence>
<proteinExistence type="predicted"/>
<dbReference type="OrthoDB" id="4204700at2759"/>
<keyword evidence="3" id="KW-1185">Reference proteome</keyword>
<dbReference type="Proteomes" id="UP001140562">
    <property type="component" value="Unassembled WGS sequence"/>
</dbReference>
<feature type="compositionally biased region" description="Basic and acidic residues" evidence="1">
    <location>
        <begin position="282"/>
        <end position="297"/>
    </location>
</feature>
<name>A0A9W9C4E1_9PLEO</name>
<feature type="compositionally biased region" description="Polar residues" evidence="1">
    <location>
        <begin position="1"/>
        <end position="33"/>
    </location>
</feature>